<evidence type="ECO:0000256" key="1">
    <source>
        <dbReference type="ARBA" id="ARBA00007992"/>
    </source>
</evidence>
<comment type="similarity">
    <text evidence="1">Belongs to the paxM FAD-dependent monooxygenase family.</text>
</comment>
<reference evidence="7 8" key="1">
    <citation type="submission" date="2024-05" db="EMBL/GenBank/DDBJ databases">
        <title>A draft genome resource for the thread blight pathogen Marasmius tenuissimus strain MS-2.</title>
        <authorList>
            <person name="Yulfo-Soto G.E."/>
            <person name="Baruah I.K."/>
            <person name="Amoako-Attah I."/>
            <person name="Bukari Y."/>
            <person name="Meinhardt L.W."/>
            <person name="Bailey B.A."/>
            <person name="Cohen S.P."/>
        </authorList>
    </citation>
    <scope>NUCLEOTIDE SEQUENCE [LARGE SCALE GENOMIC DNA]</scope>
    <source>
        <strain evidence="7 8">MS-2</strain>
    </source>
</reference>
<sequence length="394" mass="44366">MSRTTTIAIVGGGIAGLATAISLQRLPNVSIHLFEQATELREVGASIALGPNGLRGLEELGVEEALGDDVGFRSDHGIPHVFQHWKTREVLATERHSPAVTERRHHTSRFYRPHLVKVLASHFPADRIHLRKRLADIKFERSEEAEKPILHFEDGEKVVADLVVGADGIRSRVRQSYLPDFKVRPTGQIWLRAVFPISRLADLHIPKVENTVHTVGPDRMFFSSALVDGLFTIVTSKFEDLEHPIWKEKLWDQEGDLERFRAYFQDWHSDIQAIVSRTENLRVYPALGADQVPRAVWNDRVVLVGDSFHPYGGAFATGGDGRGDLPSALKLYEATRKPHVERVTAAVNASKAHGGKSRDEEQIREWARARQDGYGAWLHEHDVHEAFREALKRG</sequence>
<dbReference type="PRINTS" id="PR00420">
    <property type="entry name" value="RNGMNOXGNASE"/>
</dbReference>
<keyword evidence="4" id="KW-0560">Oxidoreductase</keyword>
<dbReference type="PANTHER" id="PTHR13789:SF309">
    <property type="entry name" value="PUTATIVE (AFU_ORTHOLOGUE AFUA_6G14510)-RELATED"/>
    <property type="match status" value="1"/>
</dbReference>
<keyword evidence="5" id="KW-0503">Monooxygenase</keyword>
<dbReference type="SUPFAM" id="SSF54373">
    <property type="entry name" value="FAD-linked reductases, C-terminal domain"/>
    <property type="match status" value="1"/>
</dbReference>
<dbReference type="EMBL" id="JBBXMP010000049">
    <property type="protein sequence ID" value="KAL0065305.1"/>
    <property type="molecule type" value="Genomic_DNA"/>
</dbReference>
<dbReference type="Proteomes" id="UP001437256">
    <property type="component" value="Unassembled WGS sequence"/>
</dbReference>
<keyword evidence="3" id="KW-0274">FAD</keyword>
<comment type="caution">
    <text evidence="7">The sequence shown here is derived from an EMBL/GenBank/DDBJ whole genome shotgun (WGS) entry which is preliminary data.</text>
</comment>
<evidence type="ECO:0000256" key="4">
    <source>
        <dbReference type="ARBA" id="ARBA00023002"/>
    </source>
</evidence>
<evidence type="ECO:0000256" key="2">
    <source>
        <dbReference type="ARBA" id="ARBA00022630"/>
    </source>
</evidence>
<dbReference type="Pfam" id="PF01494">
    <property type="entry name" value="FAD_binding_3"/>
    <property type="match status" value="1"/>
</dbReference>
<organism evidence="7 8">
    <name type="scientific">Marasmius tenuissimus</name>
    <dbReference type="NCBI Taxonomy" id="585030"/>
    <lineage>
        <taxon>Eukaryota</taxon>
        <taxon>Fungi</taxon>
        <taxon>Dikarya</taxon>
        <taxon>Basidiomycota</taxon>
        <taxon>Agaricomycotina</taxon>
        <taxon>Agaricomycetes</taxon>
        <taxon>Agaricomycetidae</taxon>
        <taxon>Agaricales</taxon>
        <taxon>Marasmiineae</taxon>
        <taxon>Marasmiaceae</taxon>
        <taxon>Marasmius</taxon>
    </lineage>
</organism>
<evidence type="ECO:0000256" key="5">
    <source>
        <dbReference type="ARBA" id="ARBA00023033"/>
    </source>
</evidence>
<proteinExistence type="inferred from homology"/>
<evidence type="ECO:0000313" key="7">
    <source>
        <dbReference type="EMBL" id="KAL0065305.1"/>
    </source>
</evidence>
<evidence type="ECO:0000313" key="8">
    <source>
        <dbReference type="Proteomes" id="UP001437256"/>
    </source>
</evidence>
<dbReference type="InterPro" id="IPR002938">
    <property type="entry name" value="FAD-bd"/>
</dbReference>
<protein>
    <recommendedName>
        <fullName evidence="6">FAD-binding domain-containing protein</fullName>
    </recommendedName>
</protein>
<dbReference type="PANTHER" id="PTHR13789">
    <property type="entry name" value="MONOOXYGENASE"/>
    <property type="match status" value="1"/>
</dbReference>
<dbReference type="Gene3D" id="3.50.50.60">
    <property type="entry name" value="FAD/NAD(P)-binding domain"/>
    <property type="match status" value="1"/>
</dbReference>
<dbReference type="InterPro" id="IPR050493">
    <property type="entry name" value="FAD-dep_Monooxygenase_BioMet"/>
</dbReference>
<gene>
    <name evidence="7" type="ORF">AAF712_007639</name>
</gene>
<evidence type="ECO:0000256" key="3">
    <source>
        <dbReference type="ARBA" id="ARBA00022827"/>
    </source>
</evidence>
<keyword evidence="2" id="KW-0285">Flavoprotein</keyword>
<keyword evidence="8" id="KW-1185">Reference proteome</keyword>
<dbReference type="InterPro" id="IPR036188">
    <property type="entry name" value="FAD/NAD-bd_sf"/>
</dbReference>
<name>A0ABR2ZVH4_9AGAR</name>
<dbReference type="SUPFAM" id="SSF51905">
    <property type="entry name" value="FAD/NAD(P)-binding domain"/>
    <property type="match status" value="1"/>
</dbReference>
<feature type="domain" description="FAD-binding" evidence="6">
    <location>
        <begin position="5"/>
        <end position="310"/>
    </location>
</feature>
<accession>A0ABR2ZVH4</accession>
<evidence type="ECO:0000259" key="6">
    <source>
        <dbReference type="Pfam" id="PF01494"/>
    </source>
</evidence>